<feature type="compositionally biased region" description="Polar residues" evidence="2">
    <location>
        <begin position="33"/>
        <end position="44"/>
    </location>
</feature>
<dbReference type="STRING" id="871571.HMPREF0580_1433"/>
<reference evidence="3" key="1">
    <citation type="submission" date="2010-08" db="EMBL/GenBank/DDBJ databases">
        <authorList>
            <person name="Muzny D."/>
            <person name="Qin X."/>
            <person name="Deng J."/>
            <person name="Jiang H."/>
            <person name="Liu Y."/>
            <person name="Qu J."/>
            <person name="Song X.-Z."/>
            <person name="Zhang L."/>
            <person name="Thornton R."/>
            <person name="Coyle M."/>
            <person name="Francisco L."/>
            <person name="Jackson L."/>
            <person name="Javaid M."/>
            <person name="Korchina V."/>
            <person name="Kovar C."/>
            <person name="Mata R."/>
            <person name="Mathew T."/>
            <person name="Ngo R."/>
            <person name="Nguyen L."/>
            <person name="Nguyen N."/>
            <person name="Okwuonu G."/>
            <person name="Ongeri F."/>
            <person name="Pham C."/>
            <person name="Simmons D."/>
            <person name="Wilczek-Boney K."/>
            <person name="Hale W."/>
            <person name="Jakkamsetti A."/>
            <person name="Pham P."/>
            <person name="Ruth R."/>
            <person name="San Lucas F."/>
            <person name="Warren J."/>
            <person name="Zhang J."/>
            <person name="Zhao Z."/>
            <person name="Zhou C."/>
            <person name="Zhu D."/>
            <person name="Lee S."/>
            <person name="Bess C."/>
            <person name="Blankenburg K."/>
            <person name="Forbes L."/>
            <person name="Fu Q."/>
            <person name="Gubbala S."/>
            <person name="Hirani K."/>
            <person name="Jayaseelan J.C."/>
            <person name="Lara F."/>
            <person name="Munidasa M."/>
            <person name="Palculict T."/>
            <person name="Patil S."/>
            <person name="Pu L.-L."/>
            <person name="Saada N."/>
            <person name="Tang L."/>
            <person name="Weissenberger G."/>
            <person name="Zhu Y."/>
            <person name="Hemphill L."/>
            <person name="Shang Y."/>
            <person name="Youmans B."/>
            <person name="Ayvaz T."/>
            <person name="Ross M."/>
            <person name="Santibanez J."/>
            <person name="Aqrawi P."/>
            <person name="Gross S."/>
            <person name="Joshi V."/>
            <person name="Fowler G."/>
            <person name="Nazareth L."/>
            <person name="Reid J."/>
            <person name="Worley K."/>
            <person name="Petrosino J."/>
            <person name="Highlander S."/>
            <person name="Gibbs R."/>
        </authorList>
    </citation>
    <scope>NUCLEOTIDE SEQUENCE [LARGE SCALE GENOMIC DNA]</scope>
    <source>
        <strain evidence="3">ATCC 35239</strain>
    </source>
</reference>
<evidence type="ECO:0008006" key="5">
    <source>
        <dbReference type="Google" id="ProtNLM"/>
    </source>
</evidence>
<comment type="caution">
    <text evidence="3">The sequence shown here is derived from an EMBL/GenBank/DDBJ whole genome shotgun (WGS) entry which is preliminary data.</text>
</comment>
<feature type="coiled-coil region" evidence="1">
    <location>
        <begin position="87"/>
        <end position="128"/>
    </location>
</feature>
<name>E0QRB8_9ACTO</name>
<feature type="region of interest" description="Disordered" evidence="2">
    <location>
        <begin position="20"/>
        <end position="60"/>
    </location>
</feature>
<evidence type="ECO:0000256" key="2">
    <source>
        <dbReference type="SAM" id="MobiDB-lite"/>
    </source>
</evidence>
<dbReference type="AlphaFoldDB" id="E0QRB8"/>
<evidence type="ECO:0000256" key="1">
    <source>
        <dbReference type="SAM" id="Coils"/>
    </source>
</evidence>
<dbReference type="HOGENOM" id="CLU_119017_0_0_11"/>
<protein>
    <recommendedName>
        <fullName evidence="5">Phage minor structural protein GP20</fullName>
    </recommendedName>
</protein>
<proteinExistence type="predicted"/>
<gene>
    <name evidence="3" type="ORF">HMPREF0580_1433</name>
</gene>
<organism evidence="3 4">
    <name type="scientific">Mobiluncus mulieris ATCC 35239</name>
    <dbReference type="NCBI Taxonomy" id="871571"/>
    <lineage>
        <taxon>Bacteria</taxon>
        <taxon>Bacillati</taxon>
        <taxon>Actinomycetota</taxon>
        <taxon>Actinomycetes</taxon>
        <taxon>Actinomycetales</taxon>
        <taxon>Actinomycetaceae</taxon>
        <taxon>Mobiluncus</taxon>
    </lineage>
</organism>
<evidence type="ECO:0000313" key="3">
    <source>
        <dbReference type="EMBL" id="EFM46111.1"/>
    </source>
</evidence>
<sequence length="198" mass="21649">MAWGLCHVCQQTHCFRVFSGSQTTPNKKREEITMSNTENETTSGVPAAESAKPAGGAPSGERVFTQAEVNSFLASEKRSWEKKHADYEDLKAKVAQFESQKSASLSETERLQQQVSQLEERYRASMRAKVAAEFGMPLELVTGRTEEECQAQGEAFKKILAEAKPKGPASSVLGNPTKGIPALNSTQLEDDLRAKLGI</sequence>
<keyword evidence="1" id="KW-0175">Coiled coil</keyword>
<keyword evidence="4" id="KW-1185">Reference proteome</keyword>
<feature type="region of interest" description="Disordered" evidence="2">
    <location>
        <begin position="166"/>
        <end position="190"/>
    </location>
</feature>
<dbReference type="EMBL" id="AEET01000032">
    <property type="protein sequence ID" value="EFM46111.1"/>
    <property type="molecule type" value="Genomic_DNA"/>
</dbReference>
<evidence type="ECO:0000313" key="4">
    <source>
        <dbReference type="Proteomes" id="UP000003045"/>
    </source>
</evidence>
<dbReference type="Proteomes" id="UP000003045">
    <property type="component" value="Unassembled WGS sequence"/>
</dbReference>
<accession>E0QRB8</accession>